<sequence>MKVSTGYKLLALASVILIAYGSAWLKAYSLSENYFAYAEQQYEQGELVTALKGMNKLELRIEDEYLGGYQQVIETWRNATLGPKPDAYYQSLDKPALIIEQLNEQQLMEFIEIYVQLDSRYVPTAADQLRRLAKQSGNDALYQEMTEFLTEAFPRYKMKEI</sequence>
<reference evidence="1 4" key="2">
    <citation type="submission" date="2019-09" db="EMBL/GenBank/DDBJ databases">
        <title>Whole genome sequence of Vibrio fortis.</title>
        <authorList>
            <person name="Das S.K."/>
        </authorList>
    </citation>
    <scope>NUCLEOTIDE SEQUENCE [LARGE SCALE GENOMIC DNA]</scope>
    <source>
        <strain evidence="1 4">AN60</strain>
    </source>
</reference>
<organism evidence="2 3">
    <name type="scientific">Vibrio fortis</name>
    <dbReference type="NCBI Taxonomy" id="212667"/>
    <lineage>
        <taxon>Bacteria</taxon>
        <taxon>Pseudomonadati</taxon>
        <taxon>Pseudomonadota</taxon>
        <taxon>Gammaproteobacteria</taxon>
        <taxon>Vibrionales</taxon>
        <taxon>Vibrionaceae</taxon>
        <taxon>Vibrio</taxon>
    </lineage>
</organism>
<dbReference type="OrthoDB" id="2111733at2"/>
<gene>
    <name evidence="1" type="ORF">F2P58_21520</name>
    <name evidence="2" type="ORF">VFDL14_03605</name>
</gene>
<proteinExistence type="predicted"/>
<evidence type="ECO:0000313" key="1">
    <source>
        <dbReference type="EMBL" id="KAB0287200.1"/>
    </source>
</evidence>
<dbReference type="EMBL" id="JFFR01000002">
    <property type="protein sequence ID" value="KDN29848.1"/>
    <property type="molecule type" value="Genomic_DNA"/>
</dbReference>
<evidence type="ECO:0000313" key="2">
    <source>
        <dbReference type="EMBL" id="KDN29848.1"/>
    </source>
</evidence>
<name>A0A066UZZ7_9VIBR</name>
<evidence type="ECO:0000313" key="4">
    <source>
        <dbReference type="Proteomes" id="UP000326789"/>
    </source>
</evidence>
<dbReference type="AlphaFoldDB" id="A0A066UZZ7"/>
<comment type="caution">
    <text evidence="2">The sequence shown here is derived from an EMBL/GenBank/DDBJ whole genome shotgun (WGS) entry which is preliminary data.</text>
</comment>
<dbReference type="RefSeq" id="WP_032548785.1">
    <property type="nucleotide sequence ID" value="NZ_JFFR01000002.1"/>
</dbReference>
<dbReference type="Proteomes" id="UP000027219">
    <property type="component" value="Unassembled WGS sequence"/>
</dbReference>
<reference evidence="2 3" key="1">
    <citation type="submission" date="2014-02" db="EMBL/GenBank/DDBJ databases">
        <title>Vibrio fortis Dalian14 Genome Sequencing.</title>
        <authorList>
            <person name="Wang Y."/>
            <person name="Song L."/>
            <person name="Liu G."/>
            <person name="Ding J."/>
        </authorList>
    </citation>
    <scope>NUCLEOTIDE SEQUENCE [LARGE SCALE GENOMIC DNA]</scope>
    <source>
        <strain evidence="2 3">Dalian14</strain>
    </source>
</reference>
<accession>A0A066UZZ7</accession>
<evidence type="ECO:0000313" key="3">
    <source>
        <dbReference type="Proteomes" id="UP000027219"/>
    </source>
</evidence>
<dbReference type="EMBL" id="VWSE01000008">
    <property type="protein sequence ID" value="KAB0287200.1"/>
    <property type="molecule type" value="Genomic_DNA"/>
</dbReference>
<protein>
    <submittedName>
        <fullName evidence="2">Uncharacterized protein</fullName>
    </submittedName>
</protein>
<dbReference type="Proteomes" id="UP000326789">
    <property type="component" value="Unassembled WGS sequence"/>
</dbReference>
<dbReference type="STRING" id="212667.VFDL14_03605"/>
<keyword evidence="3" id="KW-1185">Reference proteome</keyword>